<dbReference type="NCBIfam" id="TIGR01297">
    <property type="entry name" value="CDF"/>
    <property type="match status" value="1"/>
</dbReference>
<keyword evidence="7" id="KW-0406">Ion transport</keyword>
<feature type="domain" description="Cation efflux protein cytoplasmic" evidence="11">
    <location>
        <begin position="342"/>
        <end position="416"/>
    </location>
</feature>
<dbReference type="Pfam" id="PF01545">
    <property type="entry name" value="Cation_efflux"/>
    <property type="match status" value="1"/>
</dbReference>
<evidence type="ECO:0000256" key="8">
    <source>
        <dbReference type="ARBA" id="ARBA00023136"/>
    </source>
</evidence>
<evidence type="ECO:0000313" key="12">
    <source>
        <dbReference type="EMBL" id="KAF6005511.1"/>
    </source>
</evidence>
<evidence type="ECO:0000256" key="3">
    <source>
        <dbReference type="ARBA" id="ARBA00022448"/>
    </source>
</evidence>
<dbReference type="AlphaFoldDB" id="A0A7J7IT06"/>
<evidence type="ECO:0000256" key="9">
    <source>
        <dbReference type="SAM" id="Phobius"/>
    </source>
</evidence>
<dbReference type="PANTHER" id="PTHR11562:SF17">
    <property type="entry name" value="RE54080P-RELATED"/>
    <property type="match status" value="1"/>
</dbReference>
<comment type="caution">
    <text evidence="12">The sequence shown here is derived from an EMBL/GenBank/DDBJ whole genome shotgun (WGS) entry which is preliminary data.</text>
</comment>
<dbReference type="Pfam" id="PF16916">
    <property type="entry name" value="ZT_dimer"/>
    <property type="match status" value="1"/>
</dbReference>
<keyword evidence="5" id="KW-0864">Zinc transport</keyword>
<protein>
    <recommendedName>
        <fullName evidence="14">Zinc transporter</fullName>
    </recommendedName>
</protein>
<keyword evidence="8 9" id="KW-0472">Membrane</keyword>
<name>A0A7J7IT06_9RHOD</name>
<organism evidence="12 13">
    <name type="scientific">Cyanidiococcus yangmingshanensis</name>
    <dbReference type="NCBI Taxonomy" id="2690220"/>
    <lineage>
        <taxon>Eukaryota</taxon>
        <taxon>Rhodophyta</taxon>
        <taxon>Bangiophyceae</taxon>
        <taxon>Cyanidiales</taxon>
        <taxon>Cyanidiaceae</taxon>
        <taxon>Cyanidiococcus</taxon>
    </lineage>
</organism>
<comment type="subcellular location">
    <subcellularLocation>
        <location evidence="1">Membrane</location>
        <topology evidence="1">Multi-pass membrane protein</topology>
    </subcellularLocation>
</comment>
<proteinExistence type="inferred from homology"/>
<dbReference type="InterPro" id="IPR058533">
    <property type="entry name" value="Cation_efflux_TM"/>
</dbReference>
<evidence type="ECO:0000313" key="13">
    <source>
        <dbReference type="Proteomes" id="UP000530660"/>
    </source>
</evidence>
<gene>
    <name evidence="12" type="ORF">F1559_005115</name>
</gene>
<reference evidence="12 13" key="1">
    <citation type="journal article" date="2020" name="J. Phycol.">
        <title>Comparative genome analysis reveals Cyanidiococcus gen. nov., a new extremophilic red algal genus sister to Cyanidioschyzon (Cyanidioschyzonaceae, Rhodophyta).</title>
        <authorList>
            <person name="Liu S.-L."/>
            <person name="Chiang Y.-R."/>
            <person name="Yoon H.S."/>
            <person name="Fu H.-Y."/>
        </authorList>
    </citation>
    <scope>NUCLEOTIDE SEQUENCE [LARGE SCALE GENOMIC DNA]</scope>
    <source>
        <strain evidence="12 13">THAL066</strain>
    </source>
</reference>
<feature type="transmembrane region" description="Helical" evidence="9">
    <location>
        <begin position="309"/>
        <end position="330"/>
    </location>
</feature>
<feature type="transmembrane region" description="Helical" evidence="9">
    <location>
        <begin position="113"/>
        <end position="135"/>
    </location>
</feature>
<evidence type="ECO:0000256" key="5">
    <source>
        <dbReference type="ARBA" id="ARBA00022906"/>
    </source>
</evidence>
<dbReference type="InterPro" id="IPR036837">
    <property type="entry name" value="Cation_efflux_CTD_sf"/>
</dbReference>
<keyword evidence="5" id="KW-0862">Zinc</keyword>
<dbReference type="PANTHER" id="PTHR11562">
    <property type="entry name" value="CATION EFFLUX PROTEIN/ ZINC TRANSPORTER"/>
    <property type="match status" value="1"/>
</dbReference>
<dbReference type="InterPro" id="IPR027469">
    <property type="entry name" value="Cation_efflux_TMD_sf"/>
</dbReference>
<sequence>MLDEEQSLLPSIGGMGELVDSEGRQLRTRSQRLERVARDRRARRKLVFSAVLCFVFMIAELLGGYITGSLAVMTDASHLLSDFAGFIISLVALQKSRKRANQMLTYGYGRAEVLGAFTSILLIWTLTAVLVLEAVRRIIHPEPVKGRLMFIIAVAGIFINLAMMTVLGHGHSHGHEHGGHGHGIHEHAGHDHVVTDDHLNCPWKGIDATQSFETTNRTSPVVVPAAGDQHQHHGEVDECEDVSVDIEARSTLGSADPSNTAKRTSSVARTVSESVNVHAAYLHVLGDLIQSIGVAVAALLIWWRPQWSLADPLCTLFFSAIVLYTTLRLIGDIVQVLMEGTPSNINTRDVYAALVSIDGVSEVQDLHIWSLSVGRAALSAKLRCDASVTDAHQVTMAAEQVCAQQFGIEHATIQVNCVNPSCCPPIEHFECVSPGKG</sequence>
<evidence type="ECO:0008006" key="14">
    <source>
        <dbReference type="Google" id="ProtNLM"/>
    </source>
</evidence>
<keyword evidence="3" id="KW-0813">Transport</keyword>
<dbReference type="SUPFAM" id="SSF160240">
    <property type="entry name" value="Cation efflux protein cytoplasmic domain-like"/>
    <property type="match status" value="1"/>
</dbReference>
<keyword evidence="4 9" id="KW-0812">Transmembrane</keyword>
<keyword evidence="6 9" id="KW-1133">Transmembrane helix</keyword>
<feature type="transmembrane region" description="Helical" evidence="9">
    <location>
        <begin position="147"/>
        <end position="167"/>
    </location>
</feature>
<evidence type="ECO:0000256" key="1">
    <source>
        <dbReference type="ARBA" id="ARBA00004141"/>
    </source>
</evidence>
<feature type="transmembrane region" description="Helical" evidence="9">
    <location>
        <begin position="279"/>
        <end position="303"/>
    </location>
</feature>
<evidence type="ECO:0000259" key="11">
    <source>
        <dbReference type="Pfam" id="PF16916"/>
    </source>
</evidence>
<dbReference type="GO" id="GO:0005886">
    <property type="term" value="C:plasma membrane"/>
    <property type="evidence" value="ECO:0007669"/>
    <property type="project" value="TreeGrafter"/>
</dbReference>
<evidence type="ECO:0000256" key="7">
    <source>
        <dbReference type="ARBA" id="ARBA00023065"/>
    </source>
</evidence>
<feature type="transmembrane region" description="Helical" evidence="9">
    <location>
        <begin position="46"/>
        <end position="66"/>
    </location>
</feature>
<accession>A0A7J7IT06</accession>
<dbReference type="InterPro" id="IPR050681">
    <property type="entry name" value="CDF/SLC30A"/>
</dbReference>
<keyword evidence="13" id="KW-1185">Reference proteome</keyword>
<comment type="similarity">
    <text evidence="2">Belongs to the cation diffusion facilitator (CDF) transporter (TC 2.A.4) family. SLC30A subfamily.</text>
</comment>
<evidence type="ECO:0000256" key="6">
    <source>
        <dbReference type="ARBA" id="ARBA00022989"/>
    </source>
</evidence>
<dbReference type="Gene3D" id="1.20.1510.10">
    <property type="entry name" value="Cation efflux protein transmembrane domain"/>
    <property type="match status" value="1"/>
</dbReference>
<evidence type="ECO:0000256" key="4">
    <source>
        <dbReference type="ARBA" id="ARBA00022692"/>
    </source>
</evidence>
<dbReference type="OrthoDB" id="9944568at2759"/>
<dbReference type="InterPro" id="IPR027470">
    <property type="entry name" value="Cation_efflux_CTD"/>
</dbReference>
<feature type="domain" description="Cation efflux protein transmembrane" evidence="10">
    <location>
        <begin position="47"/>
        <end position="338"/>
    </location>
</feature>
<dbReference type="Proteomes" id="UP000530660">
    <property type="component" value="Unassembled WGS sequence"/>
</dbReference>
<dbReference type="EMBL" id="VWRR01000001">
    <property type="protein sequence ID" value="KAF6005511.1"/>
    <property type="molecule type" value="Genomic_DNA"/>
</dbReference>
<dbReference type="SUPFAM" id="SSF161111">
    <property type="entry name" value="Cation efflux protein transmembrane domain-like"/>
    <property type="match status" value="1"/>
</dbReference>
<evidence type="ECO:0000259" key="10">
    <source>
        <dbReference type="Pfam" id="PF01545"/>
    </source>
</evidence>
<dbReference type="InterPro" id="IPR002524">
    <property type="entry name" value="Cation_efflux"/>
</dbReference>
<dbReference type="GO" id="GO:0005385">
    <property type="term" value="F:zinc ion transmembrane transporter activity"/>
    <property type="evidence" value="ECO:0007669"/>
    <property type="project" value="TreeGrafter"/>
</dbReference>
<evidence type="ECO:0000256" key="2">
    <source>
        <dbReference type="ARBA" id="ARBA00008873"/>
    </source>
</evidence>